<feature type="compositionally biased region" description="Polar residues" evidence="1">
    <location>
        <begin position="109"/>
        <end position="120"/>
    </location>
</feature>
<comment type="caution">
    <text evidence="2">The sequence shown here is derived from an EMBL/GenBank/DDBJ whole genome shotgun (WGS) entry which is preliminary data.</text>
</comment>
<dbReference type="RefSeq" id="WP_116538676.1">
    <property type="nucleotide sequence ID" value="NZ_QDFT01000094.1"/>
</dbReference>
<sequence>MIQRNLPPTSTYSDFPYAEACFVEHYQHDPARLVVGHGNLMGCKARLVRGQSEVEARITTARGVMSFRVDEPEKWAWVLLHPEQRADRLELQWLEEERRRNETTRTEWQSRTTKGVQNHD</sequence>
<organism evidence="2 3">
    <name type="scientific">Microbacterium testaceum</name>
    <name type="common">Aureobacterium testaceum</name>
    <name type="synonym">Brevibacterium testaceum</name>
    <dbReference type="NCBI Taxonomy" id="2033"/>
    <lineage>
        <taxon>Bacteria</taxon>
        <taxon>Bacillati</taxon>
        <taxon>Actinomycetota</taxon>
        <taxon>Actinomycetes</taxon>
        <taxon>Micrococcales</taxon>
        <taxon>Microbacteriaceae</taxon>
        <taxon>Microbacterium</taxon>
    </lineage>
</organism>
<feature type="compositionally biased region" description="Basic and acidic residues" evidence="1">
    <location>
        <begin position="96"/>
        <end position="105"/>
    </location>
</feature>
<evidence type="ECO:0000313" key="3">
    <source>
        <dbReference type="Proteomes" id="UP000244649"/>
    </source>
</evidence>
<evidence type="ECO:0000313" key="2">
    <source>
        <dbReference type="EMBL" id="PVE58723.1"/>
    </source>
</evidence>
<proteinExistence type="predicted"/>
<dbReference type="EMBL" id="QDFT01000094">
    <property type="protein sequence ID" value="PVE58723.1"/>
    <property type="molecule type" value="Genomic_DNA"/>
</dbReference>
<dbReference type="AlphaFoldDB" id="A0A2T7VMV4"/>
<name>A0A2T7VMV4_MICTE</name>
<evidence type="ECO:0000256" key="1">
    <source>
        <dbReference type="SAM" id="MobiDB-lite"/>
    </source>
</evidence>
<accession>A0A2T7VMV4</accession>
<protein>
    <submittedName>
        <fullName evidence="2">Uncharacterized protein</fullName>
    </submittedName>
</protein>
<dbReference type="Proteomes" id="UP000244649">
    <property type="component" value="Unassembled WGS sequence"/>
</dbReference>
<gene>
    <name evidence="2" type="ORF">DC432_16000</name>
</gene>
<feature type="region of interest" description="Disordered" evidence="1">
    <location>
        <begin position="96"/>
        <end position="120"/>
    </location>
</feature>
<reference evidence="2 3" key="1">
    <citation type="submission" date="2018-04" db="EMBL/GenBank/DDBJ databases">
        <authorList>
            <person name="Go L.Y."/>
            <person name="Mitchell J.A."/>
        </authorList>
    </citation>
    <scope>NUCLEOTIDE SEQUENCE [LARGE SCALE GENOMIC DNA]</scope>
    <source>
        <strain evidence="2 3">TPD7010</strain>
    </source>
</reference>